<evidence type="ECO:0000313" key="3">
    <source>
        <dbReference type="EMBL" id="OAH54711.1"/>
    </source>
</evidence>
<dbReference type="Pfam" id="PF04014">
    <property type="entry name" value="MazE_antitoxin"/>
    <property type="match status" value="1"/>
</dbReference>
<evidence type="ECO:0000256" key="1">
    <source>
        <dbReference type="PROSITE-ProRule" id="PRU01076"/>
    </source>
</evidence>
<keyword evidence="1" id="KW-0238">DNA-binding</keyword>
<dbReference type="Proteomes" id="UP000077271">
    <property type="component" value="Unassembled WGS sequence"/>
</dbReference>
<feature type="domain" description="SpoVT-AbrB" evidence="2">
    <location>
        <begin position="5"/>
        <end position="50"/>
    </location>
</feature>
<dbReference type="RefSeq" id="WP_063975240.1">
    <property type="nucleotide sequence ID" value="NZ_LQWZ01000033.1"/>
</dbReference>
<dbReference type="InterPro" id="IPR040678">
    <property type="entry name" value="AbrB_C"/>
</dbReference>
<comment type="caution">
    <text evidence="3">The sequence shown here is derived from an EMBL/GenBank/DDBJ whole genome shotgun (WGS) entry which is preliminary data.</text>
</comment>
<dbReference type="SMART" id="SM00966">
    <property type="entry name" value="SpoVT_AbrB"/>
    <property type="match status" value="1"/>
</dbReference>
<reference evidence="3 4" key="1">
    <citation type="submission" date="2016-01" db="EMBL/GenBank/DDBJ databases">
        <title>Investigation of taxonomic status of Bacillus aminovorans.</title>
        <authorList>
            <person name="Verma A."/>
            <person name="Pal Y."/>
            <person name="Krishnamurthi S."/>
        </authorList>
    </citation>
    <scope>NUCLEOTIDE SEQUENCE [LARGE SCALE GENOMIC DNA]</scope>
    <source>
        <strain evidence="3 4">DSM 4337</strain>
    </source>
</reference>
<dbReference type="EMBL" id="LQWZ01000033">
    <property type="protein sequence ID" value="OAH54711.1"/>
    <property type="molecule type" value="Genomic_DNA"/>
</dbReference>
<dbReference type="InterPro" id="IPR007159">
    <property type="entry name" value="SpoVT-AbrB_dom"/>
</dbReference>
<proteinExistence type="predicted"/>
<dbReference type="Pfam" id="PF18277">
    <property type="entry name" value="AbrB_C"/>
    <property type="match status" value="1"/>
</dbReference>
<dbReference type="SUPFAM" id="SSF89447">
    <property type="entry name" value="AbrB/MazE/MraZ-like"/>
    <property type="match status" value="1"/>
</dbReference>
<gene>
    <name evidence="3" type="ORF">AWH48_09010</name>
</gene>
<dbReference type="Gene3D" id="2.10.260.10">
    <property type="match status" value="1"/>
</dbReference>
<dbReference type="AlphaFoldDB" id="A0A177KQ78"/>
<organism evidence="3 4">
    <name type="scientific">Domibacillus aminovorans</name>
    <dbReference type="NCBI Taxonomy" id="29332"/>
    <lineage>
        <taxon>Bacteria</taxon>
        <taxon>Bacillati</taxon>
        <taxon>Bacillota</taxon>
        <taxon>Bacilli</taxon>
        <taxon>Bacillales</taxon>
        <taxon>Bacillaceae</taxon>
        <taxon>Domibacillus</taxon>
    </lineage>
</organism>
<dbReference type="NCBIfam" id="TIGR01439">
    <property type="entry name" value="lp_hng_hel_AbrB"/>
    <property type="match status" value="1"/>
</dbReference>
<name>A0A177KQ78_9BACI</name>
<evidence type="ECO:0000259" key="2">
    <source>
        <dbReference type="PROSITE" id="PS51740"/>
    </source>
</evidence>
<sequence>MKEIMIRRVVDKEGRITIPKSMRTQLSIQGSDQVAMVYEQESIIMRKYDSHFDVKEERACFMTGIVSKDHRHFSGDIVLSKEGAIWLLDEIQSYWIKVGI</sequence>
<protein>
    <recommendedName>
        <fullName evidence="2">SpoVT-AbrB domain-containing protein</fullName>
    </recommendedName>
</protein>
<dbReference type="InterPro" id="IPR037914">
    <property type="entry name" value="SpoVT-AbrB_sf"/>
</dbReference>
<dbReference type="GO" id="GO:0003677">
    <property type="term" value="F:DNA binding"/>
    <property type="evidence" value="ECO:0007669"/>
    <property type="project" value="UniProtKB-UniRule"/>
</dbReference>
<dbReference type="PROSITE" id="PS51740">
    <property type="entry name" value="SPOVT_ABRB"/>
    <property type="match status" value="1"/>
</dbReference>
<evidence type="ECO:0000313" key="4">
    <source>
        <dbReference type="Proteomes" id="UP000077271"/>
    </source>
</evidence>
<accession>A0A177KQ78</accession>